<dbReference type="Proteomes" id="UP000694563">
    <property type="component" value="Chromosome 15"/>
</dbReference>
<feature type="region of interest" description="Disordered" evidence="1">
    <location>
        <begin position="254"/>
        <end position="294"/>
    </location>
</feature>
<dbReference type="Pfam" id="PF01852">
    <property type="entry name" value="START"/>
    <property type="match status" value="1"/>
</dbReference>
<accession>A0A8C3TWH8</accession>
<organism evidence="3 4">
    <name type="scientific">Catharus ustulatus</name>
    <name type="common">Russet-backed thrush</name>
    <name type="synonym">Hylocichla ustulatus</name>
    <dbReference type="NCBI Taxonomy" id="91951"/>
    <lineage>
        <taxon>Eukaryota</taxon>
        <taxon>Metazoa</taxon>
        <taxon>Chordata</taxon>
        <taxon>Craniata</taxon>
        <taxon>Vertebrata</taxon>
        <taxon>Euteleostomi</taxon>
        <taxon>Archelosauria</taxon>
        <taxon>Archosauria</taxon>
        <taxon>Dinosauria</taxon>
        <taxon>Saurischia</taxon>
        <taxon>Theropoda</taxon>
        <taxon>Coelurosauria</taxon>
        <taxon>Aves</taxon>
        <taxon>Neognathae</taxon>
        <taxon>Neoaves</taxon>
        <taxon>Telluraves</taxon>
        <taxon>Australaves</taxon>
        <taxon>Passeriformes</taxon>
        <taxon>Turdidae</taxon>
        <taxon>Catharus</taxon>
    </lineage>
</organism>
<evidence type="ECO:0000256" key="1">
    <source>
        <dbReference type="SAM" id="MobiDB-lite"/>
    </source>
</evidence>
<reference evidence="3" key="3">
    <citation type="submission" date="2025-09" db="UniProtKB">
        <authorList>
            <consortium name="Ensembl"/>
        </authorList>
    </citation>
    <scope>IDENTIFICATION</scope>
</reference>
<reference evidence="3" key="1">
    <citation type="submission" date="2020-10" db="EMBL/GenBank/DDBJ databases">
        <title>Catharus ustulatus (Swainson's thrush) genome, bCatUst1, primary haplotype v2.</title>
        <authorList>
            <person name="Delmore K."/>
            <person name="Vafadar M."/>
            <person name="Formenti G."/>
            <person name="Chow W."/>
            <person name="Pelan S."/>
            <person name="Howe K."/>
            <person name="Rhie A."/>
            <person name="Mountcastle J."/>
            <person name="Haase B."/>
            <person name="Fedrigo O."/>
            <person name="Jarvis E.D."/>
        </authorList>
    </citation>
    <scope>NUCLEOTIDE SEQUENCE [LARGE SCALE GENOMIC DNA]</scope>
</reference>
<dbReference type="PANTHER" id="PTHR19308">
    <property type="entry name" value="PHOSPHATIDYLCHOLINE TRANSFER PROTEIN"/>
    <property type="match status" value="1"/>
</dbReference>
<dbReference type="InterPro" id="IPR023393">
    <property type="entry name" value="START-like_dom_sf"/>
</dbReference>
<dbReference type="InterPro" id="IPR002913">
    <property type="entry name" value="START_lipid-bd_dom"/>
</dbReference>
<feature type="compositionally biased region" description="Basic and acidic residues" evidence="1">
    <location>
        <begin position="284"/>
        <end position="293"/>
    </location>
</feature>
<dbReference type="PROSITE" id="PS50848">
    <property type="entry name" value="START"/>
    <property type="match status" value="1"/>
</dbReference>
<dbReference type="PANTHER" id="PTHR19308:SF2">
    <property type="entry name" value="START DOMAIN-CONTAINING PROTEIN"/>
    <property type="match status" value="1"/>
</dbReference>
<reference evidence="3" key="2">
    <citation type="submission" date="2025-08" db="UniProtKB">
        <authorList>
            <consortium name="Ensembl"/>
        </authorList>
    </citation>
    <scope>IDENTIFICATION</scope>
</reference>
<dbReference type="GO" id="GO:0005737">
    <property type="term" value="C:cytoplasm"/>
    <property type="evidence" value="ECO:0007669"/>
    <property type="project" value="UniProtKB-ARBA"/>
</dbReference>
<evidence type="ECO:0000313" key="3">
    <source>
        <dbReference type="Ensembl" id="ENSCUSP00005005762.1"/>
    </source>
</evidence>
<dbReference type="SUPFAM" id="SSF55961">
    <property type="entry name" value="Bet v1-like"/>
    <property type="match status" value="1"/>
</dbReference>
<dbReference type="Gene3D" id="3.30.530.20">
    <property type="match status" value="1"/>
</dbReference>
<dbReference type="GO" id="GO:0008289">
    <property type="term" value="F:lipid binding"/>
    <property type="evidence" value="ECO:0007669"/>
    <property type="project" value="InterPro"/>
</dbReference>
<keyword evidence="4" id="KW-1185">Reference proteome</keyword>
<dbReference type="Ensembl" id="ENSCUST00005005988.1">
    <property type="protein sequence ID" value="ENSCUSP00005005762.1"/>
    <property type="gene ID" value="ENSCUSG00005003645.1"/>
</dbReference>
<evidence type="ECO:0000259" key="2">
    <source>
        <dbReference type="PROSITE" id="PS50848"/>
    </source>
</evidence>
<dbReference type="AlphaFoldDB" id="A0A8C3TWH8"/>
<evidence type="ECO:0000313" key="4">
    <source>
        <dbReference type="Proteomes" id="UP000694563"/>
    </source>
</evidence>
<feature type="domain" description="START" evidence="2">
    <location>
        <begin position="27"/>
        <end position="142"/>
    </location>
</feature>
<gene>
    <name evidence="3" type="primary">LOC117003622</name>
</gene>
<sequence>MSRGGEMVYIPDDSDFSSFRDQCESLEGWHCRYNKAGVTVWSQGQEESCTVQKIKTRISCKDVPAETLYDVLHDTSYRKKWDSNMIETYDIGRLTVNADVGYYSWKCPSPLKNRDFVTLRSWLPLGNDYMIINYSVKHPVSPGLPPALAELAHPWQGWAGSEVPALSPAEIPAPEGFRESRVPADRLPDQGERGRCLHPLLPDAGGSSRVAAEVGGEPRVAVCGTEGHEEDLQSRAQVPGVEAPARPRVQALGVPRAEHSAQRQPGRALRAARGFPGKHRRDRAARGAPEHQRPRGLRALLGRILSSSPRLGTRGHSWGFGSLLPQSHICSPSSLTSLPGQAAGICVPGAGKRQDGHSLCPWRCPCRRQSWQWVLQERLRWAPGYGSTTVKPSKTQKWGVSEGPAQVLQQHKVCDEPIWPEVQFC</sequence>
<dbReference type="InterPro" id="IPR051213">
    <property type="entry name" value="START_lipid_transfer"/>
</dbReference>
<name>A0A8C3TWH8_CATUS</name>
<proteinExistence type="predicted"/>
<protein>
    <recommendedName>
        <fullName evidence="2">START domain-containing protein</fullName>
    </recommendedName>
</protein>